<dbReference type="InterPro" id="IPR029068">
    <property type="entry name" value="Glyas_Bleomycin-R_OHBP_Dase"/>
</dbReference>
<keyword evidence="3" id="KW-1185">Reference proteome</keyword>
<sequence length="142" mass="15860">MSRLQSSYPLITTPRHFACRDFYVRHFGFEVGFEASWFILLTQPPGDGSIALAFMHPEHPSSPPGPDVFDGRGMLLTLQVDDAEAESRRLAAAGVPISYALHRERWGQLRFQVIDPAGLVLDIVEQVEPDAGFWEAWPAPVI</sequence>
<dbReference type="Proteomes" id="UP000737171">
    <property type="component" value="Unassembled WGS sequence"/>
</dbReference>
<protein>
    <submittedName>
        <fullName evidence="2">VOC family protein</fullName>
    </submittedName>
</protein>
<reference evidence="2 3" key="1">
    <citation type="submission" date="2020-05" db="EMBL/GenBank/DDBJ databases">
        <title>Aquincola sp. isolate from soil.</title>
        <authorList>
            <person name="Han J."/>
            <person name="Kim D.-U."/>
        </authorList>
    </citation>
    <scope>NUCLEOTIDE SEQUENCE [LARGE SCALE GENOMIC DNA]</scope>
    <source>
        <strain evidence="2 3">S2</strain>
    </source>
</reference>
<comment type="caution">
    <text evidence="2">The sequence shown here is derived from an EMBL/GenBank/DDBJ whole genome shotgun (WGS) entry which is preliminary data.</text>
</comment>
<name>A0ABX2EI45_9BURK</name>
<evidence type="ECO:0000313" key="3">
    <source>
        <dbReference type="Proteomes" id="UP000737171"/>
    </source>
</evidence>
<accession>A0ABX2EI45</accession>
<feature type="domain" description="VOC" evidence="1">
    <location>
        <begin position="5"/>
        <end position="126"/>
    </location>
</feature>
<dbReference type="EMBL" id="JABRWJ010000004">
    <property type="protein sequence ID" value="NRF68278.1"/>
    <property type="molecule type" value="Genomic_DNA"/>
</dbReference>
<dbReference type="Gene3D" id="3.30.720.120">
    <property type="match status" value="1"/>
</dbReference>
<proteinExistence type="predicted"/>
<dbReference type="RefSeq" id="WP_173123785.1">
    <property type="nucleotide sequence ID" value="NZ_JABRWJ010000004.1"/>
</dbReference>
<dbReference type="SUPFAM" id="SSF54593">
    <property type="entry name" value="Glyoxalase/Bleomycin resistance protein/Dihydroxybiphenyl dioxygenase"/>
    <property type="match status" value="1"/>
</dbReference>
<evidence type="ECO:0000259" key="1">
    <source>
        <dbReference type="PROSITE" id="PS51819"/>
    </source>
</evidence>
<dbReference type="Gene3D" id="3.30.720.110">
    <property type="match status" value="1"/>
</dbReference>
<gene>
    <name evidence="2" type="ORF">HLB44_14895</name>
</gene>
<dbReference type="PROSITE" id="PS51819">
    <property type="entry name" value="VOC"/>
    <property type="match status" value="1"/>
</dbReference>
<dbReference type="InterPro" id="IPR037523">
    <property type="entry name" value="VOC_core"/>
</dbReference>
<dbReference type="InterPro" id="IPR004360">
    <property type="entry name" value="Glyas_Fos-R_dOase_dom"/>
</dbReference>
<evidence type="ECO:0000313" key="2">
    <source>
        <dbReference type="EMBL" id="NRF68278.1"/>
    </source>
</evidence>
<organism evidence="2 3">
    <name type="scientific">Pseudaquabacterium terrae</name>
    <dbReference type="NCBI Taxonomy" id="2732868"/>
    <lineage>
        <taxon>Bacteria</taxon>
        <taxon>Pseudomonadati</taxon>
        <taxon>Pseudomonadota</taxon>
        <taxon>Betaproteobacteria</taxon>
        <taxon>Burkholderiales</taxon>
        <taxon>Sphaerotilaceae</taxon>
        <taxon>Pseudaquabacterium</taxon>
    </lineage>
</organism>
<dbReference type="Pfam" id="PF00903">
    <property type="entry name" value="Glyoxalase"/>
    <property type="match status" value="1"/>
</dbReference>